<feature type="chain" id="PRO_5032294522" evidence="4">
    <location>
        <begin position="24"/>
        <end position="611"/>
    </location>
</feature>
<sequence>MRMFTLRLPALCVTLALPAAVWAQEDVIIAHGISTFGELKYDADFELLDYVNPDAPKGGEFSTWAIGSFDTLHLYTTAGTGAASAAILFEPLMVATADEPDALYGLIAETIEYPADRSWAVFNMRPEATFSDGTPITADDVVFTFNILSEKGIPALRSVFADFETVEAIGTHRVRFDFRDGANTRELPMTAAGLPVFSEDWWADKDFSRSTLEPGPGSAPYILESVDPGRQIIYTRNPDYWGWHLPINRGRHNFDTLRFEHYADGTAAFEGFKAGAYDFRVENTSAIWALEYDFPAVQEGRIVKRDYPDGNVSNAQNFLFNLREEKFADPRVREAISMMFNFEWTNRTQFYGLYERSKSFWPGSPLEAVGPPSDAELALLEPLADLLPEGVLTDPALEPIVNSPDRISRSVFREAGRLLDEAGWTVQDGLRRNADGETLDVSFLLFSTAFERISNPIVENLKTLGVNAQLERVEVSQFVERRRSFDFDMLTSSFVNDLSPGLSLRQWFGSENAMVPSRNLAGLQSEAVDALIEEVINAATREEMQVAARALDRVLRAERIGIPQWYKNSNWVAYVDVFDHPDPLPPYLLGETDFWWYSEEKEQALRDRGVY</sequence>
<evidence type="ECO:0000256" key="4">
    <source>
        <dbReference type="SAM" id="SignalP"/>
    </source>
</evidence>
<evidence type="ECO:0000256" key="1">
    <source>
        <dbReference type="ARBA" id="ARBA00004418"/>
    </source>
</evidence>
<evidence type="ECO:0000256" key="2">
    <source>
        <dbReference type="ARBA" id="ARBA00005695"/>
    </source>
</evidence>
<accession>A0A840X3L5</accession>
<evidence type="ECO:0000259" key="5">
    <source>
        <dbReference type="Pfam" id="PF00496"/>
    </source>
</evidence>
<dbReference type="InterPro" id="IPR039424">
    <property type="entry name" value="SBP_5"/>
</dbReference>
<keyword evidence="3 4" id="KW-0732">Signal</keyword>
<feature type="domain" description="Solute-binding protein family 5" evidence="5">
    <location>
        <begin position="104"/>
        <end position="512"/>
    </location>
</feature>
<dbReference type="Pfam" id="PF00496">
    <property type="entry name" value="SBP_bac_5"/>
    <property type="match status" value="1"/>
</dbReference>
<evidence type="ECO:0000256" key="3">
    <source>
        <dbReference type="ARBA" id="ARBA00022729"/>
    </source>
</evidence>
<dbReference type="InterPro" id="IPR030678">
    <property type="entry name" value="Peptide/Ni-bd"/>
</dbReference>
<dbReference type="GO" id="GO:0042884">
    <property type="term" value="P:microcin transport"/>
    <property type="evidence" value="ECO:0007669"/>
    <property type="project" value="TreeGrafter"/>
</dbReference>
<dbReference type="GO" id="GO:0015833">
    <property type="term" value="P:peptide transport"/>
    <property type="evidence" value="ECO:0007669"/>
    <property type="project" value="TreeGrafter"/>
</dbReference>
<dbReference type="SUPFAM" id="SSF53850">
    <property type="entry name" value="Periplasmic binding protein-like II"/>
    <property type="match status" value="1"/>
</dbReference>
<protein>
    <submittedName>
        <fullName evidence="6">Microcin C transport system substrate-binding protein</fullName>
    </submittedName>
</protein>
<proteinExistence type="inferred from homology"/>
<reference evidence="6 7" key="1">
    <citation type="submission" date="2020-08" db="EMBL/GenBank/DDBJ databases">
        <title>Genomic Encyclopedia of Type Strains, Phase IV (KMG-IV): sequencing the most valuable type-strain genomes for metagenomic binning, comparative biology and taxonomic classification.</title>
        <authorList>
            <person name="Goeker M."/>
        </authorList>
    </citation>
    <scope>NUCLEOTIDE SEQUENCE [LARGE SCALE GENOMIC DNA]</scope>
    <source>
        <strain evidence="6 7">DSM 103377</strain>
    </source>
</reference>
<comment type="similarity">
    <text evidence="2">Belongs to the bacterial solute-binding protein 5 family.</text>
</comment>
<dbReference type="PANTHER" id="PTHR30290">
    <property type="entry name" value="PERIPLASMIC BINDING COMPONENT OF ABC TRANSPORTER"/>
    <property type="match status" value="1"/>
</dbReference>
<name>A0A840X3L5_9RHOB</name>
<comment type="caution">
    <text evidence="6">The sequence shown here is derived from an EMBL/GenBank/DDBJ whole genome shotgun (WGS) entry which is preliminary data.</text>
</comment>
<dbReference type="GO" id="GO:0043190">
    <property type="term" value="C:ATP-binding cassette (ABC) transporter complex"/>
    <property type="evidence" value="ECO:0007669"/>
    <property type="project" value="InterPro"/>
</dbReference>
<evidence type="ECO:0000313" key="7">
    <source>
        <dbReference type="Proteomes" id="UP000553766"/>
    </source>
</evidence>
<gene>
    <name evidence="6" type="ORF">FHS89_002427</name>
</gene>
<keyword evidence="7" id="KW-1185">Reference proteome</keyword>
<dbReference type="AlphaFoldDB" id="A0A840X3L5"/>
<dbReference type="PIRSF" id="PIRSF002741">
    <property type="entry name" value="MppA"/>
    <property type="match status" value="1"/>
</dbReference>
<comment type="subcellular location">
    <subcellularLocation>
        <location evidence="1">Periplasm</location>
    </subcellularLocation>
</comment>
<dbReference type="Proteomes" id="UP000553766">
    <property type="component" value="Unassembled WGS sequence"/>
</dbReference>
<dbReference type="Gene3D" id="3.40.190.10">
    <property type="entry name" value="Periplasmic binding protein-like II"/>
    <property type="match status" value="1"/>
</dbReference>
<dbReference type="GO" id="GO:0030288">
    <property type="term" value="C:outer membrane-bounded periplasmic space"/>
    <property type="evidence" value="ECO:0007669"/>
    <property type="project" value="TreeGrafter"/>
</dbReference>
<feature type="signal peptide" evidence="4">
    <location>
        <begin position="1"/>
        <end position="23"/>
    </location>
</feature>
<dbReference type="GO" id="GO:1904680">
    <property type="term" value="F:peptide transmembrane transporter activity"/>
    <property type="evidence" value="ECO:0007669"/>
    <property type="project" value="TreeGrafter"/>
</dbReference>
<dbReference type="EMBL" id="JACIJS010000007">
    <property type="protein sequence ID" value="MBB5516396.1"/>
    <property type="molecule type" value="Genomic_DNA"/>
</dbReference>
<dbReference type="InterPro" id="IPR000914">
    <property type="entry name" value="SBP_5_dom"/>
</dbReference>
<dbReference type="PANTHER" id="PTHR30290:SF64">
    <property type="entry name" value="ABC TRANSPORTER PERIPLASMIC BINDING PROTEIN"/>
    <property type="match status" value="1"/>
</dbReference>
<organism evidence="6 7">
    <name type="scientific">Rubricella aquisinus</name>
    <dbReference type="NCBI Taxonomy" id="2028108"/>
    <lineage>
        <taxon>Bacteria</taxon>
        <taxon>Pseudomonadati</taxon>
        <taxon>Pseudomonadota</taxon>
        <taxon>Alphaproteobacteria</taxon>
        <taxon>Rhodobacterales</taxon>
        <taxon>Paracoccaceae</taxon>
        <taxon>Rubricella</taxon>
    </lineage>
</organism>
<dbReference type="Gene3D" id="3.10.105.10">
    <property type="entry name" value="Dipeptide-binding Protein, Domain 3"/>
    <property type="match status" value="1"/>
</dbReference>
<dbReference type="CDD" id="cd08497">
    <property type="entry name" value="MbnE-like"/>
    <property type="match status" value="1"/>
</dbReference>
<evidence type="ECO:0000313" key="6">
    <source>
        <dbReference type="EMBL" id="MBB5516396.1"/>
    </source>
</evidence>